<feature type="chain" id="PRO_5043698670" evidence="1">
    <location>
        <begin position="22"/>
        <end position="70"/>
    </location>
</feature>
<dbReference type="AlphaFoldDB" id="A0AAV9RHW5"/>
<dbReference type="EMBL" id="JAHHUM010001800">
    <property type="protein sequence ID" value="KAK5608565.1"/>
    <property type="molecule type" value="Genomic_DNA"/>
</dbReference>
<keyword evidence="3" id="KW-1185">Reference proteome</keyword>
<comment type="caution">
    <text evidence="2">The sequence shown here is derived from an EMBL/GenBank/DDBJ whole genome shotgun (WGS) entry which is preliminary data.</text>
</comment>
<proteinExistence type="predicted"/>
<name>A0AAV9RHW5_9TELE</name>
<organism evidence="2 3">
    <name type="scientific">Crenichthys baileyi</name>
    <name type="common">White River springfish</name>
    <dbReference type="NCBI Taxonomy" id="28760"/>
    <lineage>
        <taxon>Eukaryota</taxon>
        <taxon>Metazoa</taxon>
        <taxon>Chordata</taxon>
        <taxon>Craniata</taxon>
        <taxon>Vertebrata</taxon>
        <taxon>Euteleostomi</taxon>
        <taxon>Actinopterygii</taxon>
        <taxon>Neopterygii</taxon>
        <taxon>Teleostei</taxon>
        <taxon>Neoteleostei</taxon>
        <taxon>Acanthomorphata</taxon>
        <taxon>Ovalentaria</taxon>
        <taxon>Atherinomorphae</taxon>
        <taxon>Cyprinodontiformes</taxon>
        <taxon>Goodeidae</taxon>
        <taxon>Crenichthys</taxon>
    </lineage>
</organism>
<sequence length="70" mass="7527">MGTEAMFLCGCVLCLLNAALAAFFVVAAIWITAMGGICSCFLTSKFLEVHMASLMAAREVNKNINNTIHQ</sequence>
<keyword evidence="1" id="KW-0732">Signal</keyword>
<gene>
    <name evidence="2" type="ORF">CRENBAI_023682</name>
</gene>
<feature type="signal peptide" evidence="1">
    <location>
        <begin position="1"/>
        <end position="21"/>
    </location>
</feature>
<dbReference type="Proteomes" id="UP001311232">
    <property type="component" value="Unassembled WGS sequence"/>
</dbReference>
<reference evidence="2 3" key="1">
    <citation type="submission" date="2021-06" db="EMBL/GenBank/DDBJ databases">
        <authorList>
            <person name="Palmer J.M."/>
        </authorList>
    </citation>
    <scope>NUCLEOTIDE SEQUENCE [LARGE SCALE GENOMIC DNA]</scope>
    <source>
        <strain evidence="2 3">MEX-2019</strain>
        <tissue evidence="2">Muscle</tissue>
    </source>
</reference>
<protein>
    <submittedName>
        <fullName evidence="2">Uncharacterized protein</fullName>
    </submittedName>
</protein>
<evidence type="ECO:0000313" key="2">
    <source>
        <dbReference type="EMBL" id="KAK5608565.1"/>
    </source>
</evidence>
<accession>A0AAV9RHW5</accession>
<evidence type="ECO:0000256" key="1">
    <source>
        <dbReference type="SAM" id="SignalP"/>
    </source>
</evidence>
<evidence type="ECO:0000313" key="3">
    <source>
        <dbReference type="Proteomes" id="UP001311232"/>
    </source>
</evidence>